<proteinExistence type="inferred from homology"/>
<evidence type="ECO:0000313" key="3">
    <source>
        <dbReference type="EMBL" id="OSP10595.1"/>
    </source>
</evidence>
<dbReference type="GO" id="GO:0004065">
    <property type="term" value="F:arylsulfatase activity"/>
    <property type="evidence" value="ECO:0007669"/>
    <property type="project" value="TreeGrafter"/>
</dbReference>
<evidence type="ECO:0000256" key="1">
    <source>
        <dbReference type="ARBA" id="ARBA00008779"/>
    </source>
</evidence>
<evidence type="ECO:0000313" key="4">
    <source>
        <dbReference type="Proteomes" id="UP000193587"/>
    </source>
</evidence>
<dbReference type="SUPFAM" id="SSF53649">
    <property type="entry name" value="Alkaline phosphatase-like"/>
    <property type="match status" value="1"/>
</dbReference>
<dbReference type="InterPro" id="IPR017850">
    <property type="entry name" value="Alkaline_phosphatase_core_sf"/>
</dbReference>
<dbReference type="STRING" id="1121945.GCA_000421805_00455"/>
<name>A0A1X4HB18_HALEZ</name>
<comment type="similarity">
    <text evidence="1">Belongs to the sulfatase family.</text>
</comment>
<organism evidence="3 4">
    <name type="scientific">Halorubrum ezzemoulense DSM 17463</name>
    <dbReference type="NCBI Taxonomy" id="1121945"/>
    <lineage>
        <taxon>Archaea</taxon>
        <taxon>Methanobacteriati</taxon>
        <taxon>Methanobacteriota</taxon>
        <taxon>Stenosarchaea group</taxon>
        <taxon>Halobacteria</taxon>
        <taxon>Halobacteriales</taxon>
        <taxon>Haloferacaceae</taxon>
        <taxon>Halorubrum</taxon>
    </lineage>
</organism>
<evidence type="ECO:0000259" key="2">
    <source>
        <dbReference type="Pfam" id="PF00884"/>
    </source>
</evidence>
<dbReference type="EMBL" id="NEDJ01000004">
    <property type="protein sequence ID" value="OSP10595.1"/>
    <property type="molecule type" value="Genomic_DNA"/>
</dbReference>
<dbReference type="PANTHER" id="PTHR42693:SF33">
    <property type="entry name" value="ARYLSULFATASE"/>
    <property type="match status" value="1"/>
</dbReference>
<feature type="domain" description="Sulfatase N-terminal" evidence="2">
    <location>
        <begin position="34"/>
        <end position="379"/>
    </location>
</feature>
<dbReference type="CDD" id="cd16148">
    <property type="entry name" value="sulfatase_like"/>
    <property type="match status" value="1"/>
</dbReference>
<dbReference type="InterPro" id="IPR050738">
    <property type="entry name" value="Sulfatase"/>
</dbReference>
<dbReference type="PANTHER" id="PTHR42693">
    <property type="entry name" value="ARYLSULFATASE FAMILY MEMBER"/>
    <property type="match status" value="1"/>
</dbReference>
<dbReference type="Proteomes" id="UP000193587">
    <property type="component" value="Unassembled WGS sequence"/>
</dbReference>
<dbReference type="InterPro" id="IPR000917">
    <property type="entry name" value="Sulfatase_N"/>
</dbReference>
<gene>
    <name evidence="3" type="ORF">B9H04_02415</name>
</gene>
<accession>A0A1X4HB18</accession>
<sequence length="513" mass="57543">MSIFRSRRRNPKEYIRLLRLVDNGILTMENNHAFLLTADGLRYDRLSGAGYDSPTTPQLDEIAMSGAACEQAVVTGTGTRKSFPGILTSSYPLMYGGYAQLTKHRTTLASAFRDAGYATIGVNANAQLHSRFGWDRGFDIYFDSENTVVNREIGTFSTDRDAGSEASAFRQQFEDLKSDIYEQLDQDGLLYRLLESGYRTVESREPPHPTADEVVDRTLSFLDKAPNDRPLFVWVHFMDTHSPYVPPESHREAVDAPDVADGQLWEINDQLHTDPDSLSNAEVAMISEMYDASLHHMDDEIGRLIDGFEERGLWNDSQVAFTSDHGEEFREHGGLTHCIEPYEEGARVPLLFRLGSEELTTVEGITSTIDLGPTLLDAAVADPEVPDQFHGQTLAPVLRGEESISEDRAVFIQNSNRSGREVNPDLRITGCRTTEWKFITSLDKQIRTKLFHLPNDPGEEKNLADDKPEQVEIFERIIADHYDQPAYTNYGIEGAVDTGDVGNRLEALGYIDH</sequence>
<comment type="caution">
    <text evidence="3">The sequence shown here is derived from an EMBL/GenBank/DDBJ whole genome shotgun (WGS) entry which is preliminary data.</text>
</comment>
<dbReference type="Gene3D" id="3.40.720.10">
    <property type="entry name" value="Alkaline Phosphatase, subunit A"/>
    <property type="match status" value="1"/>
</dbReference>
<reference evidence="3 4" key="1">
    <citation type="submission" date="2017-04" db="EMBL/GenBank/DDBJ databases">
        <title>MLSA of the genus Halorubrum.</title>
        <authorList>
            <person name="De La Haba R."/>
            <person name="Sanchez-Porro C."/>
            <person name="Infante-Dominguez C."/>
            <person name="Ventosa A."/>
        </authorList>
    </citation>
    <scope>NUCLEOTIDE SEQUENCE [LARGE SCALE GENOMIC DNA]</scope>
    <source>
        <strain evidence="3 4">DSM 17463</strain>
    </source>
</reference>
<protein>
    <recommendedName>
        <fullName evidence="2">Sulfatase N-terminal domain-containing protein</fullName>
    </recommendedName>
</protein>
<dbReference type="AlphaFoldDB" id="A0A1X4HB18"/>
<dbReference type="Pfam" id="PF00884">
    <property type="entry name" value="Sulfatase"/>
    <property type="match status" value="1"/>
</dbReference>